<evidence type="ECO:0000313" key="3">
    <source>
        <dbReference type="Proteomes" id="UP001497482"/>
    </source>
</evidence>
<accession>A0AAV2IXG9</accession>
<dbReference type="AlphaFoldDB" id="A0AAV2IXG9"/>
<organism evidence="2 3">
    <name type="scientific">Knipowitschia caucasica</name>
    <name type="common">Caucasian dwarf goby</name>
    <name type="synonym">Pomatoschistus caucasicus</name>
    <dbReference type="NCBI Taxonomy" id="637954"/>
    <lineage>
        <taxon>Eukaryota</taxon>
        <taxon>Metazoa</taxon>
        <taxon>Chordata</taxon>
        <taxon>Craniata</taxon>
        <taxon>Vertebrata</taxon>
        <taxon>Euteleostomi</taxon>
        <taxon>Actinopterygii</taxon>
        <taxon>Neopterygii</taxon>
        <taxon>Teleostei</taxon>
        <taxon>Neoteleostei</taxon>
        <taxon>Acanthomorphata</taxon>
        <taxon>Gobiaria</taxon>
        <taxon>Gobiiformes</taxon>
        <taxon>Gobioidei</taxon>
        <taxon>Gobiidae</taxon>
        <taxon>Gobiinae</taxon>
        <taxon>Knipowitschia</taxon>
    </lineage>
</organism>
<evidence type="ECO:0000313" key="2">
    <source>
        <dbReference type="EMBL" id="CAL1567544.1"/>
    </source>
</evidence>
<keyword evidence="3" id="KW-1185">Reference proteome</keyword>
<evidence type="ECO:0000256" key="1">
    <source>
        <dbReference type="SAM" id="MobiDB-lite"/>
    </source>
</evidence>
<dbReference type="EMBL" id="OZ035823">
    <property type="protein sequence ID" value="CAL1567544.1"/>
    <property type="molecule type" value="Genomic_DNA"/>
</dbReference>
<protein>
    <submittedName>
        <fullName evidence="2">Uncharacterized protein</fullName>
    </submittedName>
</protein>
<proteinExistence type="predicted"/>
<sequence>MESQAVNWQLHAPYRDLAEWSYGSQIFKTVVTLPGLFELIVRSYKLLWLCSYGDTCSGPGAPTALKGTGQRNWPDAHRGQDSQGESNGAHLCWRRG</sequence>
<gene>
    <name evidence="2" type="ORF">KC01_LOCUS343</name>
</gene>
<dbReference type="Proteomes" id="UP001497482">
    <property type="component" value="Chromosome 1"/>
</dbReference>
<name>A0AAV2IXG9_KNICA</name>
<reference evidence="2 3" key="1">
    <citation type="submission" date="2024-04" db="EMBL/GenBank/DDBJ databases">
        <authorList>
            <person name="Waldvogel A.-M."/>
            <person name="Schoenle A."/>
        </authorList>
    </citation>
    <scope>NUCLEOTIDE SEQUENCE [LARGE SCALE GENOMIC DNA]</scope>
</reference>
<feature type="region of interest" description="Disordered" evidence="1">
    <location>
        <begin position="61"/>
        <end position="96"/>
    </location>
</feature>